<evidence type="ECO:0000259" key="2">
    <source>
        <dbReference type="Pfam" id="PF03724"/>
    </source>
</evidence>
<accession>A0A1N7IFT5</accession>
<keyword evidence="4" id="KW-1185">Reference proteome</keyword>
<dbReference type="InterPro" id="IPR053147">
    <property type="entry name" value="Hsp_HslJ-like"/>
</dbReference>
<evidence type="ECO:0000313" key="4">
    <source>
        <dbReference type="Proteomes" id="UP000186373"/>
    </source>
</evidence>
<dbReference type="PANTHER" id="PTHR35535:SF1">
    <property type="entry name" value="HEAT SHOCK PROTEIN HSLJ"/>
    <property type="match status" value="1"/>
</dbReference>
<dbReference type="PROSITE" id="PS51257">
    <property type="entry name" value="PROKAR_LIPOPROTEIN"/>
    <property type="match status" value="1"/>
</dbReference>
<dbReference type="Pfam" id="PF03724">
    <property type="entry name" value="META"/>
    <property type="match status" value="1"/>
</dbReference>
<dbReference type="InterPro" id="IPR005184">
    <property type="entry name" value="DUF306_Meta_HslJ"/>
</dbReference>
<name>A0A1N7IFT5_9FLAO</name>
<feature type="signal peptide" evidence="1">
    <location>
        <begin position="1"/>
        <end position="23"/>
    </location>
</feature>
<keyword evidence="3" id="KW-0346">Stress response</keyword>
<feature type="chain" id="PRO_5012252903" evidence="1">
    <location>
        <begin position="24"/>
        <end position="146"/>
    </location>
</feature>
<dbReference type="InterPro" id="IPR038670">
    <property type="entry name" value="HslJ-like_sf"/>
</dbReference>
<keyword evidence="1" id="KW-0732">Signal</keyword>
<evidence type="ECO:0000256" key="1">
    <source>
        <dbReference type="SAM" id="SignalP"/>
    </source>
</evidence>
<gene>
    <name evidence="3" type="ORF">SAMN05421639_103578</name>
</gene>
<dbReference type="EMBL" id="FTNY01000003">
    <property type="protein sequence ID" value="SIS35947.1"/>
    <property type="molecule type" value="Genomic_DNA"/>
</dbReference>
<protein>
    <submittedName>
        <fullName evidence="3">Heat shock protein HslJ</fullName>
    </submittedName>
</protein>
<dbReference type="AlphaFoldDB" id="A0A1N7IFT5"/>
<dbReference type="Gene3D" id="2.40.128.270">
    <property type="match status" value="1"/>
</dbReference>
<feature type="domain" description="DUF306" evidence="2">
    <location>
        <begin position="34"/>
        <end position="138"/>
    </location>
</feature>
<proteinExistence type="predicted"/>
<organism evidence="3 4">
    <name type="scientific">Chryseobacterium shigense</name>
    <dbReference type="NCBI Taxonomy" id="297244"/>
    <lineage>
        <taxon>Bacteria</taxon>
        <taxon>Pseudomonadati</taxon>
        <taxon>Bacteroidota</taxon>
        <taxon>Flavobacteriia</taxon>
        <taxon>Flavobacteriales</taxon>
        <taxon>Weeksellaceae</taxon>
        <taxon>Chryseobacterium group</taxon>
        <taxon>Chryseobacterium</taxon>
    </lineage>
</organism>
<sequence>MRMKKILLSFLAILLLGAVVSCSSVPEKNPALQRQWMLISFGNFSKEELVKNKAEINLTATIEKGKIRGGANMGCNTIFFTSEFKSGGKVKISGVGSTLKACQNMELETAFSQKFDQMTNYSIQGHFLTLSDDSGNSMKFVAADWD</sequence>
<dbReference type="PANTHER" id="PTHR35535">
    <property type="entry name" value="HEAT SHOCK PROTEIN HSLJ"/>
    <property type="match status" value="1"/>
</dbReference>
<reference evidence="4" key="1">
    <citation type="submission" date="2017-01" db="EMBL/GenBank/DDBJ databases">
        <authorList>
            <person name="Varghese N."/>
            <person name="Submissions S."/>
        </authorList>
    </citation>
    <scope>NUCLEOTIDE SEQUENCE [LARGE SCALE GENOMIC DNA]</scope>
    <source>
        <strain evidence="4">DSM 17126</strain>
    </source>
</reference>
<evidence type="ECO:0000313" key="3">
    <source>
        <dbReference type="EMBL" id="SIS35947.1"/>
    </source>
</evidence>
<dbReference type="Proteomes" id="UP000186373">
    <property type="component" value="Unassembled WGS sequence"/>
</dbReference>